<organism evidence="1 2">
    <name type="scientific">Mucilaginibacter lappiensis</name>
    <dbReference type="NCBI Taxonomy" id="354630"/>
    <lineage>
        <taxon>Bacteria</taxon>
        <taxon>Pseudomonadati</taxon>
        <taxon>Bacteroidota</taxon>
        <taxon>Sphingobacteriia</taxon>
        <taxon>Sphingobacteriales</taxon>
        <taxon>Sphingobacteriaceae</taxon>
        <taxon>Mucilaginibacter</taxon>
    </lineage>
</organism>
<evidence type="ECO:0000313" key="1">
    <source>
        <dbReference type="EMBL" id="MBB6108172.1"/>
    </source>
</evidence>
<sequence length="55" mass="6244">MLTVKSVNHVNPLFNKMACLFGNYAYPHLLNTMPKALTCNKFVKSGLLLFLMINK</sequence>
<reference evidence="1 2" key="1">
    <citation type="submission" date="2020-08" db="EMBL/GenBank/DDBJ databases">
        <title>Genomic Encyclopedia of Type Strains, Phase IV (KMG-V): Genome sequencing to study the core and pangenomes of soil and plant-associated prokaryotes.</title>
        <authorList>
            <person name="Whitman W."/>
        </authorList>
    </citation>
    <scope>NUCLEOTIDE SEQUENCE [LARGE SCALE GENOMIC DNA]</scope>
    <source>
        <strain evidence="1 2">ANJLi2</strain>
    </source>
</reference>
<protein>
    <submittedName>
        <fullName evidence="1">Uncharacterized protein</fullName>
    </submittedName>
</protein>
<comment type="caution">
    <text evidence="1">The sequence shown here is derived from an EMBL/GenBank/DDBJ whole genome shotgun (WGS) entry which is preliminary data.</text>
</comment>
<accession>A0ABR6PEK5</accession>
<gene>
    <name evidence="1" type="ORF">HDF23_000907</name>
</gene>
<proteinExistence type="predicted"/>
<evidence type="ECO:0000313" key="2">
    <source>
        <dbReference type="Proteomes" id="UP000541583"/>
    </source>
</evidence>
<dbReference type="Proteomes" id="UP000541583">
    <property type="component" value="Unassembled WGS sequence"/>
</dbReference>
<dbReference type="EMBL" id="JACHCB010000002">
    <property type="protein sequence ID" value="MBB6108172.1"/>
    <property type="molecule type" value="Genomic_DNA"/>
</dbReference>
<keyword evidence="2" id="KW-1185">Reference proteome</keyword>
<name>A0ABR6PEK5_9SPHI</name>